<proteinExistence type="inferred from homology"/>
<reference evidence="9 10" key="1">
    <citation type="submission" date="2020-04" db="EMBL/GenBank/DDBJ databases">
        <title>Enterovirga sp. isolate from soil.</title>
        <authorList>
            <person name="Chea S."/>
            <person name="Kim D.-U."/>
        </authorList>
    </citation>
    <scope>NUCLEOTIDE SEQUENCE [LARGE SCALE GENOMIC DNA]</scope>
    <source>
        <strain evidence="9 10">DB1703</strain>
    </source>
</reference>
<keyword evidence="4 7" id="KW-1133">Transmembrane helix</keyword>
<dbReference type="GO" id="GO:0009055">
    <property type="term" value="F:electron transfer activity"/>
    <property type="evidence" value="ECO:0007669"/>
    <property type="project" value="UniProtKB-UniRule"/>
</dbReference>
<dbReference type="PANTHER" id="PTHR36964">
    <property type="entry name" value="PROTEIN-METHIONINE-SULFOXIDE REDUCTASE HEME-BINDING SUBUNIT MSRQ"/>
    <property type="match status" value="1"/>
</dbReference>
<dbReference type="GO" id="GO:0020037">
    <property type="term" value="F:heme binding"/>
    <property type="evidence" value="ECO:0007669"/>
    <property type="project" value="UniProtKB-UniRule"/>
</dbReference>
<accession>A0A849IFY6</accession>
<dbReference type="Proteomes" id="UP000564885">
    <property type="component" value="Unassembled WGS sequence"/>
</dbReference>
<keyword evidence="3 7" id="KW-0812">Transmembrane</keyword>
<dbReference type="GO" id="GO:0005886">
    <property type="term" value="C:plasma membrane"/>
    <property type="evidence" value="ECO:0007669"/>
    <property type="project" value="UniProtKB-SubCell"/>
</dbReference>
<feature type="transmembrane region" description="Helical" evidence="7">
    <location>
        <begin position="179"/>
        <end position="199"/>
    </location>
</feature>
<feature type="transmembrane region" description="Helical" evidence="7">
    <location>
        <begin position="117"/>
        <end position="136"/>
    </location>
</feature>
<evidence type="ECO:0000256" key="5">
    <source>
        <dbReference type="ARBA" id="ARBA00023004"/>
    </source>
</evidence>
<keyword evidence="7" id="KW-0349">Heme</keyword>
<dbReference type="Pfam" id="PF01794">
    <property type="entry name" value="Ferric_reduct"/>
    <property type="match status" value="1"/>
</dbReference>
<feature type="transmembrane region" description="Helical" evidence="7">
    <location>
        <begin position="86"/>
        <end position="105"/>
    </location>
</feature>
<dbReference type="HAMAP" id="MF_01207">
    <property type="entry name" value="MsrQ"/>
    <property type="match status" value="1"/>
</dbReference>
<feature type="transmembrane region" description="Helical" evidence="7">
    <location>
        <begin position="156"/>
        <end position="173"/>
    </location>
</feature>
<gene>
    <name evidence="7" type="primary">msrQ</name>
    <name evidence="9" type="ORF">HJG44_21125</name>
</gene>
<keyword evidence="7" id="KW-0288">FMN</keyword>
<dbReference type="RefSeq" id="WP_171220305.1">
    <property type="nucleotide sequence ID" value="NZ_JABEPP010000006.1"/>
</dbReference>
<keyword evidence="5 7" id="KW-0408">Iron</keyword>
<feature type="domain" description="Ferric oxidoreductase" evidence="8">
    <location>
        <begin position="55"/>
        <end position="167"/>
    </location>
</feature>
<evidence type="ECO:0000256" key="6">
    <source>
        <dbReference type="ARBA" id="ARBA00023136"/>
    </source>
</evidence>
<evidence type="ECO:0000256" key="2">
    <source>
        <dbReference type="ARBA" id="ARBA00022448"/>
    </source>
</evidence>
<dbReference type="GO" id="GO:0046872">
    <property type="term" value="F:metal ion binding"/>
    <property type="evidence" value="ECO:0007669"/>
    <property type="project" value="UniProtKB-KW"/>
</dbReference>
<dbReference type="InterPro" id="IPR013130">
    <property type="entry name" value="Fe3_Rdtase_TM_dom"/>
</dbReference>
<evidence type="ECO:0000313" key="9">
    <source>
        <dbReference type="EMBL" id="NNM74867.1"/>
    </source>
</evidence>
<name>A0A849IFY6_9HYPH</name>
<dbReference type="PANTHER" id="PTHR36964:SF1">
    <property type="entry name" value="PROTEIN-METHIONINE-SULFOXIDE REDUCTASE HEME-BINDING SUBUNIT MSRQ"/>
    <property type="match status" value="1"/>
</dbReference>
<evidence type="ECO:0000259" key="8">
    <source>
        <dbReference type="Pfam" id="PF01794"/>
    </source>
</evidence>
<dbReference type="EMBL" id="JABEPP010000006">
    <property type="protein sequence ID" value="NNM74867.1"/>
    <property type="molecule type" value="Genomic_DNA"/>
</dbReference>
<keyword evidence="7" id="KW-0249">Electron transport</keyword>
<feature type="transmembrane region" description="Helical" evidence="7">
    <location>
        <begin position="261"/>
        <end position="279"/>
    </location>
</feature>
<comment type="cofactor">
    <cofactor evidence="7">
        <name>heme b</name>
        <dbReference type="ChEBI" id="CHEBI:60344"/>
    </cofactor>
    <text evidence="7">Binds 1 heme b (iron(II)-protoporphyrin IX) group per subunit.</text>
</comment>
<dbReference type="GO" id="GO:0030091">
    <property type="term" value="P:protein repair"/>
    <property type="evidence" value="ECO:0007669"/>
    <property type="project" value="UniProtKB-UniRule"/>
</dbReference>
<keyword evidence="2 7" id="KW-0813">Transport</keyword>
<feature type="transmembrane region" description="Helical" evidence="7">
    <location>
        <begin position="211"/>
        <end position="234"/>
    </location>
</feature>
<comment type="caution">
    <text evidence="9">The sequence shown here is derived from an EMBL/GenBank/DDBJ whole genome shotgun (WGS) entry which is preliminary data.</text>
</comment>
<evidence type="ECO:0000256" key="3">
    <source>
        <dbReference type="ARBA" id="ARBA00022692"/>
    </source>
</evidence>
<dbReference type="GO" id="GO:0010181">
    <property type="term" value="F:FMN binding"/>
    <property type="evidence" value="ECO:0007669"/>
    <property type="project" value="UniProtKB-UniRule"/>
</dbReference>
<evidence type="ECO:0000313" key="10">
    <source>
        <dbReference type="Proteomes" id="UP000564885"/>
    </source>
</evidence>
<organism evidence="9 10">
    <name type="scientific">Enterovirga aerilata</name>
    <dbReference type="NCBI Taxonomy" id="2730920"/>
    <lineage>
        <taxon>Bacteria</taxon>
        <taxon>Pseudomonadati</taxon>
        <taxon>Pseudomonadota</taxon>
        <taxon>Alphaproteobacteria</taxon>
        <taxon>Hyphomicrobiales</taxon>
        <taxon>Methylobacteriaceae</taxon>
        <taxon>Enterovirga</taxon>
    </lineage>
</organism>
<comment type="function">
    <text evidence="7">Part of the MsrPQ system that repairs oxidized periplasmic proteins containing methionine sulfoxide residues (Met-O), using respiratory chain electrons. Thus protects these proteins from oxidative-stress damage caused by reactive species of oxygen and chlorine generated by the host defense mechanisms. MsrPQ is essential for the maintenance of envelope integrity under bleach stress, rescuing a wide series of structurally unrelated periplasmic proteins from methionine oxidation. MsrQ provides electrons for reduction to the reductase catalytic subunit MsrP, using the quinone pool of the respiratory chain.</text>
</comment>
<dbReference type="InterPro" id="IPR022837">
    <property type="entry name" value="MsrQ-like"/>
</dbReference>
<keyword evidence="7" id="KW-1003">Cell membrane</keyword>
<keyword evidence="7" id="KW-0479">Metal-binding</keyword>
<keyword evidence="6 7" id="KW-0472">Membrane</keyword>
<comment type="subunit">
    <text evidence="7">Heterodimer of a catalytic subunit (MsrP) and a heme-binding subunit (MsrQ).</text>
</comment>
<feature type="transmembrane region" description="Helical" evidence="7">
    <location>
        <begin position="17"/>
        <end position="35"/>
    </location>
</feature>
<feature type="transmembrane region" description="Helical" evidence="7">
    <location>
        <begin position="55"/>
        <end position="74"/>
    </location>
</feature>
<sequence length="298" mass="32120">MDISLALWRDRKGNLSVLRIVTLAVLLWPAVLAVFDTGRGGLGPRPLNEVIHRSGWWALVFLMASLAVTPLRQAGGFARLFEVRRMIGVASFCYAAAHLALYVVDQRLDLVKVATEIASRLYLTIGFVALLGLAALGATSNDAMLRRLGGLRWRRLHRLAYGIALLALVHFFQQTKADIAEPTLFAGLFAWMMGYRILARAGGNALAWPRLLLLALLAGGLTFAGDALGLWLTAGRPPPLDFLPLYAGAALDPDLGIRPGWPVLAAGIAVALLEAARSARRRLAPPRPRRPVAASAAS</sequence>
<keyword evidence="7" id="KW-0285">Flavoprotein</keyword>
<dbReference type="AlphaFoldDB" id="A0A849IFY6"/>
<comment type="subcellular location">
    <subcellularLocation>
        <location evidence="7">Cell membrane</location>
        <topology evidence="7">Multi-pass membrane protein</topology>
    </subcellularLocation>
    <subcellularLocation>
        <location evidence="1">Membrane</location>
        <topology evidence="1">Multi-pass membrane protein</topology>
    </subcellularLocation>
</comment>
<comment type="similarity">
    <text evidence="7">Belongs to the MsrQ family.</text>
</comment>
<comment type="caution">
    <text evidence="7">Lacks conserved residue(s) required for the propagation of feature annotation.</text>
</comment>
<evidence type="ECO:0000256" key="1">
    <source>
        <dbReference type="ARBA" id="ARBA00004141"/>
    </source>
</evidence>
<keyword evidence="10" id="KW-1185">Reference proteome</keyword>
<dbReference type="GO" id="GO:0016679">
    <property type="term" value="F:oxidoreductase activity, acting on diphenols and related substances as donors"/>
    <property type="evidence" value="ECO:0007669"/>
    <property type="project" value="TreeGrafter"/>
</dbReference>
<evidence type="ECO:0000256" key="4">
    <source>
        <dbReference type="ARBA" id="ARBA00022989"/>
    </source>
</evidence>
<comment type="cofactor">
    <cofactor evidence="7">
        <name>FMN</name>
        <dbReference type="ChEBI" id="CHEBI:58210"/>
    </cofactor>
    <text evidence="7">Binds 1 FMN per subunit.</text>
</comment>
<evidence type="ECO:0000256" key="7">
    <source>
        <dbReference type="HAMAP-Rule" id="MF_01207"/>
    </source>
</evidence>
<protein>
    <recommendedName>
        <fullName evidence="7">Protein-methionine-sulfoxide reductase heme-binding subunit MsrQ</fullName>
    </recommendedName>
    <alternativeName>
        <fullName evidence="7">Flavocytochrome MsrQ</fullName>
    </alternativeName>
</protein>